<organism evidence="1 2">
    <name type="scientific">Rangifer tarandus platyrhynchus</name>
    <name type="common">Svalbard reindeer</name>
    <dbReference type="NCBI Taxonomy" id="3082113"/>
    <lineage>
        <taxon>Eukaryota</taxon>
        <taxon>Metazoa</taxon>
        <taxon>Chordata</taxon>
        <taxon>Craniata</taxon>
        <taxon>Vertebrata</taxon>
        <taxon>Euteleostomi</taxon>
        <taxon>Mammalia</taxon>
        <taxon>Eutheria</taxon>
        <taxon>Laurasiatheria</taxon>
        <taxon>Artiodactyla</taxon>
        <taxon>Ruminantia</taxon>
        <taxon>Pecora</taxon>
        <taxon>Cervidae</taxon>
        <taxon>Odocoileinae</taxon>
        <taxon>Rangifer</taxon>
    </lineage>
</organism>
<evidence type="ECO:0000313" key="2">
    <source>
        <dbReference type="Proteomes" id="UP001162501"/>
    </source>
</evidence>
<evidence type="ECO:0000313" key="1">
    <source>
        <dbReference type="EMBL" id="CAI9703705.1"/>
    </source>
</evidence>
<gene>
    <name evidence="1" type="ORF">MRATA1EN3_LOCUS14918</name>
</gene>
<reference evidence="1" key="1">
    <citation type="submission" date="2023-05" db="EMBL/GenBank/DDBJ databases">
        <authorList>
            <consortium name="ELIXIR-Norway"/>
        </authorList>
    </citation>
    <scope>NUCLEOTIDE SEQUENCE</scope>
</reference>
<name>A0ACB0ESP6_RANTA</name>
<protein>
    <submittedName>
        <fullName evidence="1">Uncharacterized protein</fullName>
    </submittedName>
</protein>
<proteinExistence type="predicted"/>
<dbReference type="Proteomes" id="UP001162501">
    <property type="component" value="Chromosome 26"/>
</dbReference>
<sequence>MGPPSTAFPGRQRQVFCRHPFGAAWPAAVKGGGLETVAGPGCGLVSVEWAAFRVLPGMAVVSCYTGRMSSGPGAAADGPGAASGHRRCLARLSRCEAWGAWGDTRVSSVDEAQGQGPSPSPAVVPYLHQVVLAQPGEAPMLCGAADTRRLPSPPTAQVGRACALELQAWGGGAESVPISAVTGYDETAKRVLIRVPSLDEVPAGSSLFSSCFEFSQWVSFPCRRGAFHSAALRGISGPVPLDGST</sequence>
<dbReference type="EMBL" id="OX596110">
    <property type="protein sequence ID" value="CAI9703705.1"/>
    <property type="molecule type" value="Genomic_DNA"/>
</dbReference>
<accession>A0ACB0ESP6</accession>